<dbReference type="AlphaFoldDB" id="A0A8P4KN74"/>
<proteinExistence type="predicted"/>
<dbReference type="Proteomes" id="UP000694389">
    <property type="component" value="Unassembled WGS sequence"/>
</dbReference>
<organism evidence="1 2">
    <name type="scientific">Dicentrarchus labrax</name>
    <name type="common">European seabass</name>
    <name type="synonym">Morone labrax</name>
    <dbReference type="NCBI Taxonomy" id="13489"/>
    <lineage>
        <taxon>Eukaryota</taxon>
        <taxon>Metazoa</taxon>
        <taxon>Chordata</taxon>
        <taxon>Craniata</taxon>
        <taxon>Vertebrata</taxon>
        <taxon>Euteleostomi</taxon>
        <taxon>Actinopterygii</taxon>
        <taxon>Neopterygii</taxon>
        <taxon>Teleostei</taxon>
        <taxon>Neoteleostei</taxon>
        <taxon>Acanthomorphata</taxon>
        <taxon>Eupercaria</taxon>
        <taxon>Moronidae</taxon>
        <taxon>Dicentrarchus</taxon>
    </lineage>
</organism>
<sequence>MINAEFQRITTHPLETTFMAQLDSLQPQLTSVFQRKGVVTEATSDVHSKRAAVLRALCLYLGEDDGHLIHEYMDIKGNDIQTGMQRCTMGIYVISKENGDPGHYDDTGMFNEGVIILDNIGSEAQACAVMLGVIYALNLAYPKELRHYYEFIQKVLFVYSVNCEGMSSVISNATAVSVPRR</sequence>
<protein>
    <submittedName>
        <fullName evidence="1">Uncharacterized protein</fullName>
    </submittedName>
</protein>
<keyword evidence="2" id="KW-1185">Reference proteome</keyword>
<evidence type="ECO:0000313" key="1">
    <source>
        <dbReference type="Ensembl" id="ENSDLAP00005082189.1"/>
    </source>
</evidence>
<reference evidence="1" key="2">
    <citation type="submission" date="2025-09" db="UniProtKB">
        <authorList>
            <consortium name="Ensembl"/>
        </authorList>
    </citation>
    <scope>IDENTIFICATION</scope>
</reference>
<dbReference type="PANTHER" id="PTHR31025">
    <property type="entry name" value="SI:CH211-196P9.1-RELATED"/>
    <property type="match status" value="1"/>
</dbReference>
<dbReference type="GeneTree" id="ENSGT00950000182912"/>
<accession>A0A8P4KN74</accession>
<name>A0A8P4KN74_DICLA</name>
<reference evidence="1" key="1">
    <citation type="submission" date="2025-08" db="UniProtKB">
        <authorList>
            <consortium name="Ensembl"/>
        </authorList>
    </citation>
    <scope>IDENTIFICATION</scope>
</reference>
<evidence type="ECO:0000313" key="2">
    <source>
        <dbReference type="Proteomes" id="UP000694389"/>
    </source>
</evidence>
<dbReference type="PANTHER" id="PTHR31025:SF27">
    <property type="entry name" value="SI:CH211-193K19.2-RELATED"/>
    <property type="match status" value="1"/>
</dbReference>
<dbReference type="Ensembl" id="ENSDLAT00005075641.1">
    <property type="protein sequence ID" value="ENSDLAP00005082189.1"/>
    <property type="gene ID" value="ENSDLAG00005027427.1"/>
</dbReference>